<feature type="signal peptide" evidence="2">
    <location>
        <begin position="1"/>
        <end position="28"/>
    </location>
</feature>
<dbReference type="Proteomes" id="UP000199287">
    <property type="component" value="Unassembled WGS sequence"/>
</dbReference>
<keyword evidence="1" id="KW-0175">Coiled coil</keyword>
<accession>A0A1I3D1Q3</accession>
<dbReference type="STRING" id="69895.SAMN05192551_103111"/>
<dbReference type="OrthoDB" id="9817998at2"/>
<name>A0A1I3D1Q3_9FIRM</name>
<feature type="coiled-coil region" evidence="1">
    <location>
        <begin position="289"/>
        <end position="386"/>
    </location>
</feature>
<keyword evidence="2" id="KW-0732">Signal</keyword>
<organism evidence="3 4">
    <name type="scientific">Tindallia magadiensis</name>
    <dbReference type="NCBI Taxonomy" id="69895"/>
    <lineage>
        <taxon>Bacteria</taxon>
        <taxon>Bacillati</taxon>
        <taxon>Bacillota</taxon>
        <taxon>Clostridia</taxon>
        <taxon>Peptostreptococcales</taxon>
        <taxon>Tindalliaceae</taxon>
        <taxon>Tindallia</taxon>
    </lineage>
</organism>
<dbReference type="EMBL" id="FOQA01000003">
    <property type="protein sequence ID" value="SFH80586.1"/>
    <property type="molecule type" value="Genomic_DNA"/>
</dbReference>
<dbReference type="RefSeq" id="WP_093371071.1">
    <property type="nucleotide sequence ID" value="NZ_FOQA01000003.1"/>
</dbReference>
<reference evidence="4" key="1">
    <citation type="submission" date="2016-10" db="EMBL/GenBank/DDBJ databases">
        <authorList>
            <person name="Varghese N."/>
            <person name="Submissions S."/>
        </authorList>
    </citation>
    <scope>NUCLEOTIDE SEQUENCE [LARGE SCALE GENOMIC DNA]</scope>
    <source>
        <strain evidence="4">Z-7934</strain>
    </source>
</reference>
<evidence type="ECO:0000256" key="1">
    <source>
        <dbReference type="SAM" id="Coils"/>
    </source>
</evidence>
<dbReference type="Gene3D" id="1.20.1600.10">
    <property type="entry name" value="Outer membrane efflux proteins (OEP)"/>
    <property type="match status" value="1"/>
</dbReference>
<evidence type="ECO:0000256" key="2">
    <source>
        <dbReference type="SAM" id="SignalP"/>
    </source>
</evidence>
<dbReference type="SUPFAM" id="SSF56954">
    <property type="entry name" value="Outer membrane efflux proteins (OEP)"/>
    <property type="match status" value="1"/>
</dbReference>
<dbReference type="AlphaFoldDB" id="A0A1I3D1Q3"/>
<keyword evidence="4" id="KW-1185">Reference proteome</keyword>
<evidence type="ECO:0008006" key="5">
    <source>
        <dbReference type="Google" id="ProtNLM"/>
    </source>
</evidence>
<proteinExistence type="predicted"/>
<feature type="chain" id="PRO_5011532499" description="Outer membrane efflux protein" evidence="2">
    <location>
        <begin position="29"/>
        <end position="398"/>
    </location>
</feature>
<gene>
    <name evidence="3" type="ORF">SAMN05192551_103111</name>
</gene>
<evidence type="ECO:0000313" key="3">
    <source>
        <dbReference type="EMBL" id="SFH80586.1"/>
    </source>
</evidence>
<protein>
    <recommendedName>
        <fullName evidence="5">Outer membrane efflux protein</fullName>
    </recommendedName>
</protein>
<sequence>MKGKKLRFLTAMMLIFTLLITSLMPVWAEEGETGEEEESSTAKMPLTLEEAIKKSVDNDISLRQRANTIEQLQESRSRLWEYDRDTRPTISDLESAQNNPQAMAGVLISSATSKNIVMNIIQTDINIRSVKNQKEIEEERIGYILEAMFNDIREVRVNQALLEARLDYMQTLKSQERLKAENGMASRFSFSQLTQEVERTEKNRDLLAESERILYEQLGIMTGIRNIHDYEAVVELMEYQPVAGTTTSTLVSRAVAADPYIEIAELQITKAETDTKFFTYTGSPADPPYKVKEIEVDNAIKERNNLRRKLREVLEERISNLKQLEKTIQQGEMKVKQLEEQLEVLELQYELGMIIRNGITEKELEIKSELEELENLKQQHALLRTQVTKPYLVPEYMQ</sequence>
<evidence type="ECO:0000313" key="4">
    <source>
        <dbReference type="Proteomes" id="UP000199287"/>
    </source>
</evidence>